<dbReference type="AlphaFoldDB" id="A0AAD8UGD9"/>
<organism evidence="2 3">
    <name type="scientific">Glomerella acutata</name>
    <name type="common">Colletotrichum acutatum</name>
    <dbReference type="NCBI Taxonomy" id="27357"/>
    <lineage>
        <taxon>Eukaryota</taxon>
        <taxon>Fungi</taxon>
        <taxon>Dikarya</taxon>
        <taxon>Ascomycota</taxon>
        <taxon>Pezizomycotina</taxon>
        <taxon>Sordariomycetes</taxon>
        <taxon>Hypocreomycetidae</taxon>
        <taxon>Glomerellales</taxon>
        <taxon>Glomerellaceae</taxon>
        <taxon>Colletotrichum</taxon>
        <taxon>Colletotrichum acutatum species complex</taxon>
    </lineage>
</organism>
<dbReference type="Proteomes" id="UP001244207">
    <property type="component" value="Unassembled WGS sequence"/>
</dbReference>
<comment type="caution">
    <text evidence="2">The sequence shown here is derived from an EMBL/GenBank/DDBJ whole genome shotgun (WGS) entry which is preliminary data.</text>
</comment>
<feature type="region of interest" description="Disordered" evidence="1">
    <location>
        <begin position="20"/>
        <end position="55"/>
    </location>
</feature>
<dbReference type="GeneID" id="85398372"/>
<accession>A0AAD8UGD9</accession>
<evidence type="ECO:0000313" key="2">
    <source>
        <dbReference type="EMBL" id="KAK1722392.1"/>
    </source>
</evidence>
<dbReference type="RefSeq" id="XP_060362447.1">
    <property type="nucleotide sequence ID" value="XM_060514474.1"/>
</dbReference>
<evidence type="ECO:0000256" key="1">
    <source>
        <dbReference type="SAM" id="MobiDB-lite"/>
    </source>
</evidence>
<sequence length="335" mass="37115">MKIYFQTVDVVHSEDWRLNPSRRGTRRLQSEARSKSKSNCDGSSPTSANGREVTDSQAWDREVLVQVSSLQQTNFHAVKLLPRHRDPAEWHISVRSGGKDGEDEETIIVDDSMQNKFNIRCNALVYDHEHEDLISMLNMSPTTVASSAGPVLSTLVPPGSRQGTYIVTLTPQGKELHTRVSDIDVPPQHLPRRDATFWPSDTKPLCSDSPWITTADFSSHPNGARNAFAAQCAALNGKRLGYREKTYSHWGDAVAYMCSYAGSGDVGNGRDGGNPCVVQEWVDAVEWAAKECGGRNGNGLMECAYLSIPGYERGVRIYARQYFLLLRVSLRGVVV</sequence>
<feature type="compositionally biased region" description="Polar residues" evidence="1">
    <location>
        <begin position="37"/>
        <end position="49"/>
    </location>
</feature>
<gene>
    <name evidence="2" type="ORF">BDZ83DRAFT_754420</name>
</gene>
<evidence type="ECO:0000313" key="3">
    <source>
        <dbReference type="Proteomes" id="UP001244207"/>
    </source>
</evidence>
<protein>
    <submittedName>
        <fullName evidence="2">Uncharacterized protein</fullName>
    </submittedName>
</protein>
<reference evidence="2" key="1">
    <citation type="submission" date="2021-12" db="EMBL/GenBank/DDBJ databases">
        <title>Comparative genomics, transcriptomics and evolutionary studies reveal genomic signatures of adaptation to plant cell wall in hemibiotrophic fungi.</title>
        <authorList>
            <consortium name="DOE Joint Genome Institute"/>
            <person name="Baroncelli R."/>
            <person name="Diaz J.F."/>
            <person name="Benocci T."/>
            <person name="Peng M."/>
            <person name="Battaglia E."/>
            <person name="Haridas S."/>
            <person name="Andreopoulos W."/>
            <person name="Labutti K."/>
            <person name="Pangilinan J."/>
            <person name="Floch G.L."/>
            <person name="Makela M.R."/>
            <person name="Henrissat B."/>
            <person name="Grigoriev I.V."/>
            <person name="Crouch J.A."/>
            <person name="De Vries R.P."/>
            <person name="Sukno S.A."/>
            <person name="Thon M.R."/>
        </authorList>
    </citation>
    <scope>NUCLEOTIDE SEQUENCE</scope>
    <source>
        <strain evidence="2">CBS 112980</strain>
    </source>
</reference>
<keyword evidence="3" id="KW-1185">Reference proteome</keyword>
<dbReference type="EMBL" id="JAHMHS010000080">
    <property type="protein sequence ID" value="KAK1722392.1"/>
    <property type="molecule type" value="Genomic_DNA"/>
</dbReference>
<name>A0AAD8UGD9_GLOAC</name>
<proteinExistence type="predicted"/>